<evidence type="ECO:0000256" key="5">
    <source>
        <dbReference type="ARBA" id="ARBA00022839"/>
    </source>
</evidence>
<comment type="caution">
    <text evidence="12">The sequence shown here is derived from an EMBL/GenBank/DDBJ whole genome shotgun (WGS) entry which is preliminary data.</text>
</comment>
<dbReference type="InterPro" id="IPR002562">
    <property type="entry name" value="3'-5'_exonuclease_dom"/>
</dbReference>
<evidence type="ECO:0000256" key="9">
    <source>
        <dbReference type="ARBA" id="ARBA00042761"/>
    </source>
</evidence>
<evidence type="ECO:0000313" key="12">
    <source>
        <dbReference type="EMBL" id="KAJ3839716.1"/>
    </source>
</evidence>
<evidence type="ECO:0000256" key="7">
    <source>
        <dbReference type="ARBA" id="ARBA00023242"/>
    </source>
</evidence>
<dbReference type="InterPro" id="IPR051132">
    <property type="entry name" value="3-5_Exonuclease_domain"/>
</dbReference>
<keyword evidence="4" id="KW-0378">Hydrolase</keyword>
<proteinExistence type="predicted"/>
<evidence type="ECO:0000256" key="10">
    <source>
        <dbReference type="SAM" id="MobiDB-lite"/>
    </source>
</evidence>
<keyword evidence="13" id="KW-1185">Reference proteome</keyword>
<keyword evidence="7" id="KW-0539">Nucleus</keyword>
<name>A0AA38UFX4_9AGAR</name>
<dbReference type="PANTHER" id="PTHR13620:SF109">
    <property type="entry name" value="3'-5' EXONUCLEASE"/>
    <property type="match status" value="1"/>
</dbReference>
<dbReference type="SUPFAM" id="SSF53098">
    <property type="entry name" value="Ribonuclease H-like"/>
    <property type="match status" value="1"/>
</dbReference>
<dbReference type="EMBL" id="MU806112">
    <property type="protein sequence ID" value="KAJ3839716.1"/>
    <property type="molecule type" value="Genomic_DNA"/>
</dbReference>
<dbReference type="GO" id="GO:0046872">
    <property type="term" value="F:metal ion binding"/>
    <property type="evidence" value="ECO:0007669"/>
    <property type="project" value="UniProtKB-KW"/>
</dbReference>
<evidence type="ECO:0000256" key="2">
    <source>
        <dbReference type="ARBA" id="ARBA00022722"/>
    </source>
</evidence>
<keyword evidence="5" id="KW-0269">Exonuclease</keyword>
<feature type="compositionally biased region" description="Polar residues" evidence="10">
    <location>
        <begin position="43"/>
        <end position="62"/>
    </location>
</feature>
<dbReference type="Pfam" id="PF01612">
    <property type="entry name" value="DNA_pol_A_exo1"/>
    <property type="match status" value="1"/>
</dbReference>
<gene>
    <name evidence="12" type="ORF">F5878DRAFT_615456</name>
</gene>
<feature type="domain" description="3'-5' exonuclease" evidence="11">
    <location>
        <begin position="102"/>
        <end position="262"/>
    </location>
</feature>
<accession>A0AA38UFX4</accession>
<evidence type="ECO:0000313" key="13">
    <source>
        <dbReference type="Proteomes" id="UP001163846"/>
    </source>
</evidence>
<sequence length="296" mass="33283">MASILLHTTRYIKQYLKTLIPLRGLRYITLRPRPIQEEVLGSNPFSSSISLPESPGTSSASETPKIRVFELPKGFRPIILHRHDQIDAALNPLVDIIERDPLACLHLSMDAEWNIRRRVGVSILQLCPHRDPTVIYIIPVHRFSYLPHSLLRLLTSERVWKIGSHIKADLTRLRKQFPDQLDSSTQFSIIDLKAYAIIKGILQPKQTGTLASLCESVLGMHLPKDPDSRANNNWEYPTIPSTLLRYAACDVLASRTIFEKISEAASPSGLSVEVEDEVGGVQVLAPQEDVELFRAV</sequence>
<dbReference type="Gene3D" id="3.30.420.10">
    <property type="entry name" value="Ribonuclease H-like superfamily/Ribonuclease H"/>
    <property type="match status" value="1"/>
</dbReference>
<dbReference type="InterPro" id="IPR036397">
    <property type="entry name" value="RNaseH_sf"/>
</dbReference>
<keyword evidence="6" id="KW-0460">Magnesium</keyword>
<evidence type="ECO:0000259" key="11">
    <source>
        <dbReference type="Pfam" id="PF01612"/>
    </source>
</evidence>
<comment type="subcellular location">
    <subcellularLocation>
        <location evidence="1">Nucleus</location>
    </subcellularLocation>
</comment>
<feature type="region of interest" description="Disordered" evidence="10">
    <location>
        <begin position="43"/>
        <end position="63"/>
    </location>
</feature>
<evidence type="ECO:0000256" key="1">
    <source>
        <dbReference type="ARBA" id="ARBA00004123"/>
    </source>
</evidence>
<keyword evidence="3" id="KW-0479">Metal-binding</keyword>
<dbReference type="Proteomes" id="UP001163846">
    <property type="component" value="Unassembled WGS sequence"/>
</dbReference>
<evidence type="ECO:0000256" key="8">
    <source>
        <dbReference type="ARBA" id="ARBA00040531"/>
    </source>
</evidence>
<dbReference type="GO" id="GO:0006139">
    <property type="term" value="P:nucleobase-containing compound metabolic process"/>
    <property type="evidence" value="ECO:0007669"/>
    <property type="project" value="InterPro"/>
</dbReference>
<evidence type="ECO:0000256" key="4">
    <source>
        <dbReference type="ARBA" id="ARBA00022801"/>
    </source>
</evidence>
<dbReference type="PANTHER" id="PTHR13620">
    <property type="entry name" value="3-5 EXONUCLEASE"/>
    <property type="match status" value="1"/>
</dbReference>
<reference evidence="12" key="1">
    <citation type="submission" date="2022-08" db="EMBL/GenBank/DDBJ databases">
        <authorList>
            <consortium name="DOE Joint Genome Institute"/>
            <person name="Min B."/>
            <person name="Riley R."/>
            <person name="Sierra-Patev S."/>
            <person name="Naranjo-Ortiz M."/>
            <person name="Looney B."/>
            <person name="Konkel Z."/>
            <person name="Slot J.C."/>
            <person name="Sakamoto Y."/>
            <person name="Steenwyk J.L."/>
            <person name="Rokas A."/>
            <person name="Carro J."/>
            <person name="Camarero S."/>
            <person name="Ferreira P."/>
            <person name="Molpeceres G."/>
            <person name="Ruiz-Duenas F.J."/>
            <person name="Serrano A."/>
            <person name="Henrissat B."/>
            <person name="Drula E."/>
            <person name="Hughes K.W."/>
            <person name="Mata J.L."/>
            <person name="Ishikawa N.K."/>
            <person name="Vargas-Isla R."/>
            <person name="Ushijima S."/>
            <person name="Smith C.A."/>
            <person name="Ahrendt S."/>
            <person name="Andreopoulos W."/>
            <person name="He G."/>
            <person name="Labutti K."/>
            <person name="Lipzen A."/>
            <person name="Ng V."/>
            <person name="Sandor L."/>
            <person name="Barry K."/>
            <person name="Martinez A.T."/>
            <person name="Xiao Y."/>
            <person name="Gibbons J.G."/>
            <person name="Terashima K."/>
            <person name="Hibbett D.S."/>
            <person name="Grigoriev I.V."/>
        </authorList>
    </citation>
    <scope>NUCLEOTIDE SEQUENCE</scope>
    <source>
        <strain evidence="12">TFB9207</strain>
    </source>
</reference>
<protein>
    <recommendedName>
        <fullName evidence="8">3'-5' exonuclease</fullName>
    </recommendedName>
    <alternativeName>
        <fullName evidence="9">Werner Syndrome-like exonuclease</fullName>
    </alternativeName>
</protein>
<organism evidence="12 13">
    <name type="scientific">Lentinula raphanica</name>
    <dbReference type="NCBI Taxonomy" id="153919"/>
    <lineage>
        <taxon>Eukaryota</taxon>
        <taxon>Fungi</taxon>
        <taxon>Dikarya</taxon>
        <taxon>Basidiomycota</taxon>
        <taxon>Agaricomycotina</taxon>
        <taxon>Agaricomycetes</taxon>
        <taxon>Agaricomycetidae</taxon>
        <taxon>Agaricales</taxon>
        <taxon>Marasmiineae</taxon>
        <taxon>Omphalotaceae</taxon>
        <taxon>Lentinula</taxon>
    </lineage>
</organism>
<keyword evidence="2" id="KW-0540">Nuclease</keyword>
<evidence type="ECO:0000256" key="3">
    <source>
        <dbReference type="ARBA" id="ARBA00022723"/>
    </source>
</evidence>
<dbReference type="GO" id="GO:0003676">
    <property type="term" value="F:nucleic acid binding"/>
    <property type="evidence" value="ECO:0007669"/>
    <property type="project" value="InterPro"/>
</dbReference>
<evidence type="ECO:0000256" key="6">
    <source>
        <dbReference type="ARBA" id="ARBA00022842"/>
    </source>
</evidence>
<dbReference type="GO" id="GO:0005634">
    <property type="term" value="C:nucleus"/>
    <property type="evidence" value="ECO:0007669"/>
    <property type="project" value="UniProtKB-SubCell"/>
</dbReference>
<dbReference type="InterPro" id="IPR012337">
    <property type="entry name" value="RNaseH-like_sf"/>
</dbReference>
<dbReference type="GO" id="GO:0008408">
    <property type="term" value="F:3'-5' exonuclease activity"/>
    <property type="evidence" value="ECO:0007669"/>
    <property type="project" value="InterPro"/>
</dbReference>
<dbReference type="AlphaFoldDB" id="A0AA38UFX4"/>